<dbReference type="InterPro" id="IPR038050">
    <property type="entry name" value="Neuro_actylchol_rec"/>
</dbReference>
<dbReference type="Proteomes" id="UP000005408">
    <property type="component" value="Unassembled WGS sequence"/>
</dbReference>
<evidence type="ECO:0008006" key="10">
    <source>
        <dbReference type="Google" id="ProtNLM"/>
    </source>
</evidence>
<dbReference type="GO" id="GO:0005230">
    <property type="term" value="F:extracellular ligand-gated monoatomic ion channel activity"/>
    <property type="evidence" value="ECO:0007669"/>
    <property type="project" value="InterPro"/>
</dbReference>
<dbReference type="InterPro" id="IPR036734">
    <property type="entry name" value="Neur_chan_lig-bd_sf"/>
</dbReference>
<keyword evidence="5" id="KW-0732">Signal</keyword>
<keyword evidence="5" id="KW-0406">Ion transport</keyword>
<dbReference type="PROSITE" id="PS00236">
    <property type="entry name" value="NEUROTR_ION_CHANNEL"/>
    <property type="match status" value="1"/>
</dbReference>
<evidence type="ECO:0000259" key="7">
    <source>
        <dbReference type="Pfam" id="PF02932"/>
    </source>
</evidence>
<dbReference type="CDD" id="cd19051">
    <property type="entry name" value="LGIC_TM_cation"/>
    <property type="match status" value="1"/>
</dbReference>
<dbReference type="SUPFAM" id="SSF63712">
    <property type="entry name" value="Nicotinic receptor ligand binding domain-like"/>
    <property type="match status" value="1"/>
</dbReference>
<feature type="domain" description="Neurotransmitter-gated ion-channel ligand-binding" evidence="6">
    <location>
        <begin position="33"/>
        <end position="229"/>
    </location>
</feature>
<accession>A0A8W8LKD7</accession>
<sequence>MISVSLQCFGLLLFASVALATHLNYDISTYRTTMTSLLSNYSSKVRPIVNQGQSLQLQLSLWIAGINDVSDVDSKMTTTGYLYVRWKDELLNWDSTATGMFWMQFNQKDIWVPDIVLKNGFTDFKMMGGDFYYLYVYNDGWVDWYPYKVFETSCELDVTYYPFDRQTCNIIVKSWSYSRWEVNFTLNDPKIGFDEFVPNSIWHLDSYDATTDYSQESTDIKFILKLKRKSQYFIINLVIPIILVGILNIFVFVIPADAGEKMGFSVTIFLTFAVFLTIVSGELPKTSDSISILSIYLIIELGISISSIMASALQLGIHHRKSTQEIGKGFRILIRAAERLRCKGKAGGAVTGCCPKPCGKQIHVKELTVRKRENTLKVDSSALEEDEEEGKEWSDVSSAIDFLAFFGLIFFQLLVTIILFSYAAASG</sequence>
<comment type="subcellular location">
    <subcellularLocation>
        <location evidence="1">Membrane</location>
        <topology evidence="1">Multi-pass membrane protein</topology>
    </subcellularLocation>
</comment>
<keyword evidence="5" id="KW-0813">Transport</keyword>
<evidence type="ECO:0000313" key="9">
    <source>
        <dbReference type="Proteomes" id="UP000005408"/>
    </source>
</evidence>
<evidence type="ECO:0000256" key="2">
    <source>
        <dbReference type="ARBA" id="ARBA00022692"/>
    </source>
</evidence>
<keyword evidence="5" id="KW-0407">Ion channel</keyword>
<dbReference type="Gene3D" id="2.70.170.10">
    <property type="entry name" value="Neurotransmitter-gated ion-channel ligand-binding domain"/>
    <property type="match status" value="1"/>
</dbReference>
<dbReference type="FunFam" id="2.70.170.10:FF:000028">
    <property type="entry name" value="AcetylCholine Receptor"/>
    <property type="match status" value="1"/>
</dbReference>
<dbReference type="InterPro" id="IPR036719">
    <property type="entry name" value="Neuro-gated_channel_TM_sf"/>
</dbReference>
<comment type="similarity">
    <text evidence="5">Belongs to the ligand-gated ion channel (TC 1.A.9) family.</text>
</comment>
<dbReference type="SUPFAM" id="SSF90112">
    <property type="entry name" value="Neurotransmitter-gated ion-channel transmembrane pore"/>
    <property type="match status" value="1"/>
</dbReference>
<keyword evidence="2 5" id="KW-0812">Transmembrane</keyword>
<evidence type="ECO:0000313" key="8">
    <source>
        <dbReference type="EnsemblMetazoa" id="G28392.1:cds"/>
    </source>
</evidence>
<dbReference type="OMA" id="NLEMEYG"/>
<protein>
    <recommendedName>
        <fullName evidence="10">Neuronal acetylcholine receptor subunit alpha-6</fullName>
    </recommendedName>
</protein>
<name>A0A8W8LKD7_MAGGI</name>
<dbReference type="InterPro" id="IPR018000">
    <property type="entry name" value="Neurotransmitter_ion_chnl_CS"/>
</dbReference>
<keyword evidence="9" id="KW-1185">Reference proteome</keyword>
<dbReference type="GO" id="GO:0004888">
    <property type="term" value="F:transmembrane signaling receptor activity"/>
    <property type="evidence" value="ECO:0007669"/>
    <property type="project" value="InterPro"/>
</dbReference>
<dbReference type="InterPro" id="IPR006202">
    <property type="entry name" value="Neur_chan_lig-bd"/>
</dbReference>
<dbReference type="OrthoDB" id="5809364at2759"/>
<dbReference type="Pfam" id="PF02931">
    <property type="entry name" value="Neur_chan_LBD"/>
    <property type="match status" value="1"/>
</dbReference>
<dbReference type="PANTHER" id="PTHR18945">
    <property type="entry name" value="NEUROTRANSMITTER GATED ION CHANNEL"/>
    <property type="match status" value="1"/>
</dbReference>
<dbReference type="Gene3D" id="1.20.58.390">
    <property type="entry name" value="Neurotransmitter-gated ion-channel transmembrane domain"/>
    <property type="match status" value="1"/>
</dbReference>
<organism evidence="8 9">
    <name type="scientific">Magallana gigas</name>
    <name type="common">Pacific oyster</name>
    <name type="synonym">Crassostrea gigas</name>
    <dbReference type="NCBI Taxonomy" id="29159"/>
    <lineage>
        <taxon>Eukaryota</taxon>
        <taxon>Metazoa</taxon>
        <taxon>Spiralia</taxon>
        <taxon>Lophotrochozoa</taxon>
        <taxon>Mollusca</taxon>
        <taxon>Bivalvia</taxon>
        <taxon>Autobranchia</taxon>
        <taxon>Pteriomorphia</taxon>
        <taxon>Ostreida</taxon>
        <taxon>Ostreoidea</taxon>
        <taxon>Ostreidae</taxon>
        <taxon>Magallana</taxon>
    </lineage>
</organism>
<keyword evidence="3 5" id="KW-1133">Transmembrane helix</keyword>
<dbReference type="AlphaFoldDB" id="A0A8W8LKD7"/>
<evidence type="ECO:0000259" key="6">
    <source>
        <dbReference type="Pfam" id="PF02931"/>
    </source>
</evidence>
<feature type="transmembrane region" description="Helical" evidence="5">
    <location>
        <begin position="402"/>
        <end position="425"/>
    </location>
</feature>
<dbReference type="EnsemblMetazoa" id="G28392.1">
    <property type="protein sequence ID" value="G28392.1:cds"/>
    <property type="gene ID" value="G28392"/>
</dbReference>
<dbReference type="PRINTS" id="PR00252">
    <property type="entry name" value="NRIONCHANNEL"/>
</dbReference>
<feature type="transmembrane region" description="Helical" evidence="5">
    <location>
        <begin position="262"/>
        <end position="281"/>
    </location>
</feature>
<feature type="signal peptide" evidence="5">
    <location>
        <begin position="1"/>
        <end position="20"/>
    </location>
</feature>
<dbReference type="CDD" id="cd18989">
    <property type="entry name" value="LGIC_ECD_cation"/>
    <property type="match status" value="1"/>
</dbReference>
<dbReference type="Pfam" id="PF02932">
    <property type="entry name" value="Neur_chan_memb"/>
    <property type="match status" value="1"/>
</dbReference>
<dbReference type="InterPro" id="IPR006029">
    <property type="entry name" value="Neurotrans-gated_channel_TM"/>
</dbReference>
<dbReference type="InterPro" id="IPR006201">
    <property type="entry name" value="Neur_channel"/>
</dbReference>
<evidence type="ECO:0000256" key="4">
    <source>
        <dbReference type="ARBA" id="ARBA00023136"/>
    </source>
</evidence>
<proteinExistence type="inferred from homology"/>
<feature type="transmembrane region" description="Helical" evidence="5">
    <location>
        <begin position="232"/>
        <end position="255"/>
    </location>
</feature>
<keyword evidence="4 5" id="KW-0472">Membrane</keyword>
<dbReference type="GO" id="GO:0016020">
    <property type="term" value="C:membrane"/>
    <property type="evidence" value="ECO:0007669"/>
    <property type="project" value="UniProtKB-SubCell"/>
</dbReference>
<evidence type="ECO:0000256" key="5">
    <source>
        <dbReference type="RuleBase" id="RU000687"/>
    </source>
</evidence>
<feature type="chain" id="PRO_5036519009" description="Neuronal acetylcholine receptor subunit alpha-6" evidence="5">
    <location>
        <begin position="21"/>
        <end position="427"/>
    </location>
</feature>
<feature type="domain" description="Neurotransmitter-gated ion-channel transmembrane" evidence="7">
    <location>
        <begin position="237"/>
        <end position="324"/>
    </location>
</feature>
<reference evidence="8" key="1">
    <citation type="submission" date="2022-08" db="UniProtKB">
        <authorList>
            <consortium name="EnsemblMetazoa"/>
        </authorList>
    </citation>
    <scope>IDENTIFICATION</scope>
    <source>
        <strain evidence="8">05x7-T-G4-1.051#20</strain>
    </source>
</reference>
<evidence type="ECO:0000256" key="1">
    <source>
        <dbReference type="ARBA" id="ARBA00004141"/>
    </source>
</evidence>
<evidence type="ECO:0000256" key="3">
    <source>
        <dbReference type="ARBA" id="ARBA00022989"/>
    </source>
</evidence>
<feature type="transmembrane region" description="Helical" evidence="5">
    <location>
        <begin position="293"/>
        <end position="313"/>
    </location>
</feature>